<keyword evidence="7" id="KW-0106">Calcium</keyword>
<keyword evidence="12" id="KW-1185">Reference proteome</keyword>
<dbReference type="InterPro" id="IPR011118">
    <property type="entry name" value="Tannase/feruloyl_esterase"/>
</dbReference>
<evidence type="ECO:0000256" key="6">
    <source>
        <dbReference type="ARBA" id="ARBA00022801"/>
    </source>
</evidence>
<proteinExistence type="inferred from homology"/>
<sequence>MFPAWCCFAHHSVGSVISLPGTVESCGGPDLNATITADLCRFVVDTATSASSSVHIEAWLPDNWNGRFMATGNGGEGGCVDYATMQNGAQLRFATFGMNAGHNGSVGFDFFLDKPEVLIDFGYRSMHTEAVVGKELVKQYYGKPPEYNYYVGCSTGGRQGFSTAVNYPDDFNGLLLGSPGIDWLHIVSSKGLLARRIGWPYINSTRYVTDAQFQAIAAKQIELFDPLDGVTDGIIDQPTELRFDPQILSCGTGVLNDSFCLNAEQVESVRAAYEPIADESGNIVYPSFELGSNTGVFSANQVNGTPQLTYTILQDYWRGAIYNDSTWSDLDFTIADADFALKINPGRVNTGETDMTGFKEHGGKIIAYHGRNDETVTSQLSEWYFSRIRSTMDLSLDEIHDFYRLFFIPGMHHCSGGLGAWNIGQTYPLNPYTLDEAHNALSALMEWVEHGRAPHELIGTKYANDDVTASIQAQRKHCVYPKRSKWNGKGHTNQAASWDCISS</sequence>
<comment type="similarity">
    <text evidence="1 10">Belongs to the tannase family.</text>
</comment>
<dbReference type="PANTHER" id="PTHR33938:SF15">
    <property type="entry name" value="FERULOYL ESTERASE B-RELATED"/>
    <property type="match status" value="1"/>
</dbReference>
<dbReference type="PANTHER" id="PTHR33938">
    <property type="entry name" value="FERULOYL ESTERASE B-RELATED"/>
    <property type="match status" value="1"/>
</dbReference>
<dbReference type="Pfam" id="PF07519">
    <property type="entry name" value="Tannase"/>
    <property type="match status" value="1"/>
</dbReference>
<comment type="caution">
    <text evidence="11">The sequence shown here is derived from an EMBL/GenBank/DDBJ whole genome shotgun (WGS) entry which is preliminary data.</text>
</comment>
<evidence type="ECO:0000256" key="9">
    <source>
        <dbReference type="ARBA" id="ARBA00034075"/>
    </source>
</evidence>
<dbReference type="InterPro" id="IPR029058">
    <property type="entry name" value="AB_hydrolase_fold"/>
</dbReference>
<comment type="catalytic activity">
    <reaction evidence="9">
        <text>feruloyl-polysaccharide + H2O = ferulate + polysaccharide.</text>
        <dbReference type="EC" id="3.1.1.73"/>
    </reaction>
</comment>
<evidence type="ECO:0000313" key="12">
    <source>
        <dbReference type="Proteomes" id="UP000799772"/>
    </source>
</evidence>
<dbReference type="Gene3D" id="3.40.50.1820">
    <property type="entry name" value="alpha/beta hydrolase"/>
    <property type="match status" value="1"/>
</dbReference>
<evidence type="ECO:0000256" key="7">
    <source>
        <dbReference type="ARBA" id="ARBA00022837"/>
    </source>
</evidence>
<keyword evidence="5" id="KW-0732">Signal</keyword>
<keyword evidence="3" id="KW-0624">Polysaccharide degradation</keyword>
<keyword evidence="2" id="KW-0719">Serine esterase</keyword>
<dbReference type="GO" id="GO:0045493">
    <property type="term" value="P:xylan catabolic process"/>
    <property type="evidence" value="ECO:0007669"/>
    <property type="project" value="UniProtKB-KW"/>
</dbReference>
<dbReference type="AlphaFoldDB" id="A0A9P4M8S4"/>
<keyword evidence="3" id="KW-0858">Xylan degradation</keyword>
<evidence type="ECO:0000313" key="11">
    <source>
        <dbReference type="EMBL" id="KAF2101981.1"/>
    </source>
</evidence>
<evidence type="ECO:0000256" key="4">
    <source>
        <dbReference type="ARBA" id="ARBA00022723"/>
    </source>
</evidence>
<dbReference type="OrthoDB" id="3039123at2759"/>
<dbReference type="GO" id="GO:0030600">
    <property type="term" value="F:feruloyl esterase activity"/>
    <property type="evidence" value="ECO:0007669"/>
    <property type="project" value="UniProtKB-EC"/>
</dbReference>
<protein>
    <recommendedName>
        <fullName evidence="10">Carboxylic ester hydrolase</fullName>
        <ecNumber evidence="10">3.1.1.-</ecNumber>
    </recommendedName>
</protein>
<dbReference type="Proteomes" id="UP000799772">
    <property type="component" value="Unassembled WGS sequence"/>
</dbReference>
<evidence type="ECO:0000256" key="10">
    <source>
        <dbReference type="RuleBase" id="RU361238"/>
    </source>
</evidence>
<keyword evidence="3" id="KW-0119">Carbohydrate metabolism</keyword>
<dbReference type="GO" id="GO:0046872">
    <property type="term" value="F:metal ion binding"/>
    <property type="evidence" value="ECO:0007669"/>
    <property type="project" value="UniProtKB-KW"/>
</dbReference>
<reference evidence="11" key="1">
    <citation type="journal article" date="2020" name="Stud. Mycol.">
        <title>101 Dothideomycetes genomes: a test case for predicting lifestyles and emergence of pathogens.</title>
        <authorList>
            <person name="Haridas S."/>
            <person name="Albert R."/>
            <person name="Binder M."/>
            <person name="Bloem J."/>
            <person name="Labutti K."/>
            <person name="Salamov A."/>
            <person name="Andreopoulos B."/>
            <person name="Baker S."/>
            <person name="Barry K."/>
            <person name="Bills G."/>
            <person name="Bluhm B."/>
            <person name="Cannon C."/>
            <person name="Castanera R."/>
            <person name="Culley D."/>
            <person name="Daum C."/>
            <person name="Ezra D."/>
            <person name="Gonzalez J."/>
            <person name="Henrissat B."/>
            <person name="Kuo A."/>
            <person name="Liang C."/>
            <person name="Lipzen A."/>
            <person name="Lutzoni F."/>
            <person name="Magnuson J."/>
            <person name="Mondo S."/>
            <person name="Nolan M."/>
            <person name="Ohm R."/>
            <person name="Pangilinan J."/>
            <person name="Park H.-J."/>
            <person name="Ramirez L."/>
            <person name="Alfaro M."/>
            <person name="Sun H."/>
            <person name="Tritt A."/>
            <person name="Yoshinaga Y."/>
            <person name="Zwiers L.-H."/>
            <person name="Turgeon B."/>
            <person name="Goodwin S."/>
            <person name="Spatafora J."/>
            <person name="Crous P."/>
            <person name="Grigoriev I."/>
        </authorList>
    </citation>
    <scope>NUCLEOTIDE SEQUENCE</scope>
    <source>
        <strain evidence="11">CBS 133067</strain>
    </source>
</reference>
<keyword evidence="6 10" id="KW-0378">Hydrolase</keyword>
<name>A0A9P4M8S4_9PEZI</name>
<evidence type="ECO:0000256" key="1">
    <source>
        <dbReference type="ARBA" id="ARBA00006249"/>
    </source>
</evidence>
<evidence type="ECO:0000256" key="5">
    <source>
        <dbReference type="ARBA" id="ARBA00022729"/>
    </source>
</evidence>
<evidence type="ECO:0000256" key="2">
    <source>
        <dbReference type="ARBA" id="ARBA00022487"/>
    </source>
</evidence>
<gene>
    <name evidence="11" type="ORF">NA57DRAFT_53922</name>
</gene>
<accession>A0A9P4M8S4</accession>
<keyword evidence="8" id="KW-1015">Disulfide bond</keyword>
<evidence type="ECO:0000256" key="8">
    <source>
        <dbReference type="ARBA" id="ARBA00023157"/>
    </source>
</evidence>
<keyword evidence="4" id="KW-0479">Metal-binding</keyword>
<dbReference type="EC" id="3.1.1.-" evidence="10"/>
<dbReference type="SUPFAM" id="SSF53474">
    <property type="entry name" value="alpha/beta-Hydrolases"/>
    <property type="match status" value="1"/>
</dbReference>
<evidence type="ECO:0000256" key="3">
    <source>
        <dbReference type="ARBA" id="ARBA00022651"/>
    </source>
</evidence>
<dbReference type="EMBL" id="ML978123">
    <property type="protein sequence ID" value="KAF2101981.1"/>
    <property type="molecule type" value="Genomic_DNA"/>
</dbReference>
<organism evidence="11 12">
    <name type="scientific">Rhizodiscina lignyota</name>
    <dbReference type="NCBI Taxonomy" id="1504668"/>
    <lineage>
        <taxon>Eukaryota</taxon>
        <taxon>Fungi</taxon>
        <taxon>Dikarya</taxon>
        <taxon>Ascomycota</taxon>
        <taxon>Pezizomycotina</taxon>
        <taxon>Dothideomycetes</taxon>
        <taxon>Pleosporomycetidae</taxon>
        <taxon>Aulographales</taxon>
        <taxon>Rhizodiscinaceae</taxon>
        <taxon>Rhizodiscina</taxon>
    </lineage>
</organism>